<sequence length="228" mass="25355">MRTFKVIVIGDTNVGKTCLTFRFCNGSFPQTAATIGVDFRERKLSIGGEDIVLQLWDTAGQERFRRSMVQHYYRNVHAVVLVYDVTRTSSFQSLRSWLVECDRQGLSDAIPRLMIGNKCDETDNIKVSTSTAQCFADLHNMPLFETSAKADSECDHIESIFMTLAHKLQASRPLMSAEVNSAGGGAALEAIHRAETTAALQESGLIDVRSGDWINDPGFTERQESYCC</sequence>
<dbReference type="SUPFAM" id="SSF52540">
    <property type="entry name" value="P-loop containing nucleoside triphosphate hydrolases"/>
    <property type="match status" value="1"/>
</dbReference>
<gene>
    <name evidence="9" type="primary">LOC108682368</name>
</gene>
<dbReference type="SMART" id="SM00176">
    <property type="entry name" value="RAN"/>
    <property type="match status" value="1"/>
</dbReference>
<reference evidence="9" key="1">
    <citation type="submission" date="2025-08" db="UniProtKB">
        <authorList>
            <consortium name="RefSeq"/>
        </authorList>
    </citation>
    <scope>IDENTIFICATION</scope>
    <source>
        <tissue evidence="9">Whole organism</tissue>
    </source>
</reference>
<dbReference type="GO" id="GO:0012505">
    <property type="term" value="C:endomembrane system"/>
    <property type="evidence" value="ECO:0007669"/>
    <property type="project" value="UniProtKB-SubCell"/>
</dbReference>
<dbReference type="GO" id="GO:0032482">
    <property type="term" value="P:Rab protein signal transduction"/>
    <property type="evidence" value="ECO:0007669"/>
    <property type="project" value="InterPro"/>
</dbReference>
<comment type="subcellular location">
    <subcellularLocation>
        <location evidence="7">Endomembrane system</location>
        <topology evidence="7">Lipid-anchor</topology>
    </subcellularLocation>
</comment>
<evidence type="ECO:0000256" key="3">
    <source>
        <dbReference type="ARBA" id="ARBA00023134"/>
    </source>
</evidence>
<keyword evidence="5" id="KW-0449">Lipoprotein</keyword>
<evidence type="ECO:0000256" key="1">
    <source>
        <dbReference type="ARBA" id="ARBA00006270"/>
    </source>
</evidence>
<dbReference type="InterPro" id="IPR027417">
    <property type="entry name" value="P-loop_NTPase"/>
</dbReference>
<keyword evidence="6" id="KW-0636">Prenylation</keyword>
<keyword evidence="3" id="KW-0342">GTP-binding</keyword>
<dbReference type="OrthoDB" id="10006973at2759"/>
<comment type="similarity">
    <text evidence="1">Belongs to the small GTPase superfamily. Rab family.</text>
</comment>
<dbReference type="PROSITE" id="PS51421">
    <property type="entry name" value="RAS"/>
    <property type="match status" value="1"/>
</dbReference>
<dbReference type="KEGG" id="hazt:108682368"/>
<proteinExistence type="inferred from homology"/>
<name>A0A8B7PLZ0_HYAAZ</name>
<evidence type="ECO:0000256" key="4">
    <source>
        <dbReference type="ARBA" id="ARBA00023136"/>
    </source>
</evidence>
<dbReference type="AlphaFoldDB" id="A0A8B7PLZ0"/>
<dbReference type="GO" id="GO:0003924">
    <property type="term" value="F:GTPase activity"/>
    <property type="evidence" value="ECO:0007669"/>
    <property type="project" value="InterPro"/>
</dbReference>
<dbReference type="CDD" id="cd04115">
    <property type="entry name" value="Rab33B_Rab33A"/>
    <property type="match status" value="1"/>
</dbReference>
<organism evidence="8 9">
    <name type="scientific">Hyalella azteca</name>
    <name type="common">Amphipod</name>
    <dbReference type="NCBI Taxonomy" id="294128"/>
    <lineage>
        <taxon>Eukaryota</taxon>
        <taxon>Metazoa</taxon>
        <taxon>Ecdysozoa</taxon>
        <taxon>Arthropoda</taxon>
        <taxon>Crustacea</taxon>
        <taxon>Multicrustacea</taxon>
        <taxon>Malacostraca</taxon>
        <taxon>Eumalacostraca</taxon>
        <taxon>Peracarida</taxon>
        <taxon>Amphipoda</taxon>
        <taxon>Senticaudata</taxon>
        <taxon>Talitrida</taxon>
        <taxon>Talitroidea</taxon>
        <taxon>Hyalellidae</taxon>
        <taxon>Hyalella</taxon>
    </lineage>
</organism>
<dbReference type="FunFam" id="3.40.50.300:FF:002685">
    <property type="entry name" value="RAB33A, member RAS oncogene family"/>
    <property type="match status" value="1"/>
</dbReference>
<keyword evidence="4" id="KW-0472">Membrane</keyword>
<evidence type="ECO:0000313" key="8">
    <source>
        <dbReference type="Proteomes" id="UP000694843"/>
    </source>
</evidence>
<dbReference type="SMART" id="SM00174">
    <property type="entry name" value="RHO"/>
    <property type="match status" value="1"/>
</dbReference>
<dbReference type="RefSeq" id="XP_018027010.1">
    <property type="nucleotide sequence ID" value="XM_018171521.2"/>
</dbReference>
<protein>
    <submittedName>
        <fullName evidence="9">Ras-related protein Rab-33</fullName>
    </submittedName>
</protein>
<keyword evidence="8" id="KW-1185">Reference proteome</keyword>
<evidence type="ECO:0000256" key="6">
    <source>
        <dbReference type="ARBA" id="ARBA00023289"/>
    </source>
</evidence>
<evidence type="ECO:0000256" key="7">
    <source>
        <dbReference type="ARBA" id="ARBA00037868"/>
    </source>
</evidence>
<dbReference type="SMART" id="SM00175">
    <property type="entry name" value="RAB"/>
    <property type="match status" value="1"/>
</dbReference>
<dbReference type="InterPro" id="IPR001806">
    <property type="entry name" value="Small_GTPase"/>
</dbReference>
<dbReference type="PANTHER" id="PTHR47978">
    <property type="match status" value="1"/>
</dbReference>
<dbReference type="InterPro" id="IPR041822">
    <property type="entry name" value="Rab33A/B"/>
</dbReference>
<dbReference type="PRINTS" id="PR00449">
    <property type="entry name" value="RASTRNSFRMNG"/>
</dbReference>
<dbReference type="Proteomes" id="UP000694843">
    <property type="component" value="Unplaced"/>
</dbReference>
<dbReference type="Gene3D" id="3.40.50.300">
    <property type="entry name" value="P-loop containing nucleotide triphosphate hydrolases"/>
    <property type="match status" value="1"/>
</dbReference>
<dbReference type="GO" id="GO:0005525">
    <property type="term" value="F:GTP binding"/>
    <property type="evidence" value="ECO:0007669"/>
    <property type="project" value="UniProtKB-KW"/>
</dbReference>
<dbReference type="NCBIfam" id="TIGR00231">
    <property type="entry name" value="small_GTP"/>
    <property type="match status" value="1"/>
</dbReference>
<dbReference type="GeneID" id="108682368"/>
<dbReference type="PROSITE" id="PS51419">
    <property type="entry name" value="RAB"/>
    <property type="match status" value="1"/>
</dbReference>
<dbReference type="SMART" id="SM00173">
    <property type="entry name" value="RAS"/>
    <property type="match status" value="1"/>
</dbReference>
<evidence type="ECO:0000256" key="5">
    <source>
        <dbReference type="ARBA" id="ARBA00023288"/>
    </source>
</evidence>
<dbReference type="Pfam" id="PF00071">
    <property type="entry name" value="Ras"/>
    <property type="match status" value="1"/>
</dbReference>
<dbReference type="OMA" id="PLWIEEC"/>
<accession>A0A8B7PLZ0</accession>
<evidence type="ECO:0000313" key="9">
    <source>
        <dbReference type="RefSeq" id="XP_018027010.1"/>
    </source>
</evidence>
<keyword evidence="2" id="KW-0547">Nucleotide-binding</keyword>
<evidence type="ECO:0000256" key="2">
    <source>
        <dbReference type="ARBA" id="ARBA00022741"/>
    </source>
</evidence>
<dbReference type="InterPro" id="IPR005225">
    <property type="entry name" value="Small_GTP-bd"/>
</dbReference>